<dbReference type="Pfam" id="PF00144">
    <property type="entry name" value="Beta-lactamase"/>
    <property type="match status" value="1"/>
</dbReference>
<dbReference type="Gene3D" id="3.40.710.10">
    <property type="entry name" value="DD-peptidase/beta-lactamase superfamily"/>
    <property type="match status" value="1"/>
</dbReference>
<dbReference type="AlphaFoldDB" id="A0A9W8IXT9"/>
<dbReference type="InterPro" id="IPR001466">
    <property type="entry name" value="Beta-lactam-related"/>
</dbReference>
<feature type="non-terminal residue" evidence="2">
    <location>
        <position position="409"/>
    </location>
</feature>
<organism evidence="2 3">
    <name type="scientific">Candolleomyces eurysporus</name>
    <dbReference type="NCBI Taxonomy" id="2828524"/>
    <lineage>
        <taxon>Eukaryota</taxon>
        <taxon>Fungi</taxon>
        <taxon>Dikarya</taxon>
        <taxon>Basidiomycota</taxon>
        <taxon>Agaricomycotina</taxon>
        <taxon>Agaricomycetes</taxon>
        <taxon>Agaricomycetidae</taxon>
        <taxon>Agaricales</taxon>
        <taxon>Agaricineae</taxon>
        <taxon>Psathyrellaceae</taxon>
        <taxon>Candolleomyces</taxon>
    </lineage>
</organism>
<proteinExistence type="predicted"/>
<protein>
    <recommendedName>
        <fullName evidence="1">Beta-lactamase-related domain-containing protein</fullName>
    </recommendedName>
</protein>
<evidence type="ECO:0000259" key="1">
    <source>
        <dbReference type="Pfam" id="PF00144"/>
    </source>
</evidence>
<dbReference type="PANTHER" id="PTHR43283:SF3">
    <property type="entry name" value="BETA-LACTAMASE FAMILY PROTEIN (AFU_ORTHOLOGUE AFUA_5G07500)"/>
    <property type="match status" value="1"/>
</dbReference>
<accession>A0A9W8IXT9</accession>
<dbReference type="SUPFAM" id="SSF56601">
    <property type="entry name" value="beta-lactamase/transpeptidase-like"/>
    <property type="match status" value="1"/>
</dbReference>
<dbReference type="EMBL" id="JANBPK010001190">
    <property type="protein sequence ID" value="KAJ2925331.1"/>
    <property type="molecule type" value="Genomic_DNA"/>
</dbReference>
<dbReference type="PANTHER" id="PTHR43283">
    <property type="entry name" value="BETA-LACTAMASE-RELATED"/>
    <property type="match status" value="1"/>
</dbReference>
<evidence type="ECO:0000313" key="3">
    <source>
        <dbReference type="Proteomes" id="UP001140091"/>
    </source>
</evidence>
<dbReference type="InterPro" id="IPR012338">
    <property type="entry name" value="Beta-lactam/transpept-like"/>
</dbReference>
<feature type="domain" description="Beta-lactamase-related" evidence="1">
    <location>
        <begin position="15"/>
        <end position="378"/>
    </location>
</feature>
<keyword evidence="3" id="KW-1185">Reference proteome</keyword>
<comment type="caution">
    <text evidence="2">The sequence shown here is derived from an EMBL/GenBank/DDBJ whole genome shotgun (WGS) entry which is preliminary data.</text>
</comment>
<sequence>MPVARLSARGVQRLNDAVEKAEKSGKLPSFIYGVTNLEEEIYFKASGNLDFHDPTSPPLTPDSTLWICSMTKLTTAIATHQLIERGLLSYDTPVSKFIPEFATPVILDPGYKKPSAKLTYKFAKTPITVFHLMNHTSGVYYALRTPNPPYALADGYILPHDKEDPHQGFIKIVKKDFPGIPLKFEPGTSWGYGWSSDFLGIVISRVTGQTLEEYFQENIFKPLGVKMSFYLDPEFRKNLLQMTYSDPDGKILPWSNRTTLIEQDPEKGIGSYSSMRDYLTLLRHVLRLKAGLPVEKPLISQQSAESLFQPTLTPAGSKALDHGGLKNLQFSTGVALTTEDWPGMRKKGSAWWFGWAGTTYFLDPTTGIAAVVGTQLVPASNAAVQGLAMKLERTLYANLEYTSERAHKL</sequence>
<gene>
    <name evidence="2" type="ORF">H1R20_g11788</name>
</gene>
<dbReference type="OrthoDB" id="428260at2759"/>
<reference evidence="2" key="1">
    <citation type="submission" date="2022-06" db="EMBL/GenBank/DDBJ databases">
        <title>Genome Sequence of Candolleomyces eurysporus.</title>
        <authorList>
            <person name="Buettner E."/>
        </authorList>
    </citation>
    <scope>NUCLEOTIDE SEQUENCE</scope>
    <source>
        <strain evidence="2">VTCC 930004</strain>
    </source>
</reference>
<dbReference type="InterPro" id="IPR050789">
    <property type="entry name" value="Diverse_Enzym_Activities"/>
</dbReference>
<evidence type="ECO:0000313" key="2">
    <source>
        <dbReference type="EMBL" id="KAJ2925331.1"/>
    </source>
</evidence>
<name>A0A9W8IXT9_9AGAR</name>
<dbReference type="Proteomes" id="UP001140091">
    <property type="component" value="Unassembled WGS sequence"/>
</dbReference>